<sequence length="303" mass="34124">MSVDVCTEFLKDASSSPELQRRMRSMTGLREIVRLGDRNGYAFDEQDLITASSVYRPEEGGAVPSSLSAATGAPQPGETSFLHHEYAIADLPGFEEVAALLPRLKIRPPSVDTAAFRAEHRDADRLSMQYSPTSAEYARWRAQVADRDAERRAFHLVNLDEHVDHPGYDDYLDAKAGVLAALDRAFGSEVRFSGSMWYPSGAYRLWHTNENQPGWRMYIIDFDAPFDGPGETSFFRYRAPGTGELVTLPERPGLVRFFRVEQEPDRLFWHCIGNPTPRDRWSFGFVVPDDWAARLAMAAGRDA</sequence>
<accession>A0A7W8QHK4</accession>
<name>A0A7W8QHK4_9ACTN</name>
<evidence type="ECO:0000313" key="2">
    <source>
        <dbReference type="EMBL" id="MBB5430471.1"/>
    </source>
</evidence>
<gene>
    <name evidence="2" type="ORF">HDA36_000555</name>
</gene>
<keyword evidence="3" id="KW-1185">Reference proteome</keyword>
<dbReference type="InterPro" id="IPR012903">
    <property type="entry name" value="Nif11"/>
</dbReference>
<dbReference type="Proteomes" id="UP000572635">
    <property type="component" value="Unassembled WGS sequence"/>
</dbReference>
<evidence type="ECO:0000259" key="1">
    <source>
        <dbReference type="Pfam" id="PF07862"/>
    </source>
</evidence>
<proteinExistence type="predicted"/>
<dbReference type="EMBL" id="JACHDB010000001">
    <property type="protein sequence ID" value="MBB5430471.1"/>
    <property type="molecule type" value="Genomic_DNA"/>
</dbReference>
<organism evidence="2 3">
    <name type="scientific">Nocardiopsis composta</name>
    <dbReference type="NCBI Taxonomy" id="157465"/>
    <lineage>
        <taxon>Bacteria</taxon>
        <taxon>Bacillati</taxon>
        <taxon>Actinomycetota</taxon>
        <taxon>Actinomycetes</taxon>
        <taxon>Streptosporangiales</taxon>
        <taxon>Nocardiopsidaceae</taxon>
        <taxon>Nocardiopsis</taxon>
    </lineage>
</organism>
<feature type="domain" description="Nif11" evidence="1">
    <location>
        <begin position="1"/>
        <end position="48"/>
    </location>
</feature>
<dbReference type="AlphaFoldDB" id="A0A7W8QHK4"/>
<dbReference type="Pfam" id="PF07862">
    <property type="entry name" value="Nif11"/>
    <property type="match status" value="1"/>
</dbReference>
<evidence type="ECO:0000313" key="3">
    <source>
        <dbReference type="Proteomes" id="UP000572635"/>
    </source>
</evidence>
<protein>
    <recommendedName>
        <fullName evidence="1">Nif11 domain-containing protein</fullName>
    </recommendedName>
</protein>
<comment type="caution">
    <text evidence="2">The sequence shown here is derived from an EMBL/GenBank/DDBJ whole genome shotgun (WGS) entry which is preliminary data.</text>
</comment>
<dbReference type="RefSeq" id="WP_184388376.1">
    <property type="nucleotide sequence ID" value="NZ_BAAAJD010000023.1"/>
</dbReference>
<reference evidence="2 3" key="1">
    <citation type="submission" date="2020-08" db="EMBL/GenBank/DDBJ databases">
        <title>Sequencing the genomes of 1000 actinobacteria strains.</title>
        <authorList>
            <person name="Klenk H.-P."/>
        </authorList>
    </citation>
    <scope>NUCLEOTIDE SEQUENCE [LARGE SCALE GENOMIC DNA]</scope>
    <source>
        <strain evidence="2 3">DSM 44551</strain>
    </source>
</reference>